<comment type="similarity">
    <text evidence="2">Belongs to the bacterial solute-binding protein SsuA/TauA family.</text>
</comment>
<comment type="caution">
    <text evidence="5">The sequence shown here is derived from an EMBL/GenBank/DDBJ whole genome shotgun (WGS) entry which is preliminary data.</text>
</comment>
<organism evidence="5 6">
    <name type="scientific">Dictyobacter aurantiacus</name>
    <dbReference type="NCBI Taxonomy" id="1936993"/>
    <lineage>
        <taxon>Bacteria</taxon>
        <taxon>Bacillati</taxon>
        <taxon>Chloroflexota</taxon>
        <taxon>Ktedonobacteria</taxon>
        <taxon>Ktedonobacterales</taxon>
        <taxon>Dictyobacteraceae</taxon>
        <taxon>Dictyobacter</taxon>
    </lineage>
</organism>
<dbReference type="AlphaFoldDB" id="A0A401ZS69"/>
<evidence type="ECO:0000256" key="1">
    <source>
        <dbReference type="ARBA" id="ARBA00004418"/>
    </source>
</evidence>
<keyword evidence="3" id="KW-0732">Signal</keyword>
<feature type="domain" description="SsuA/THI5-like" evidence="4">
    <location>
        <begin position="54"/>
        <end position="266"/>
    </location>
</feature>
<dbReference type="GO" id="GO:0042918">
    <property type="term" value="P:alkanesulfonate transmembrane transport"/>
    <property type="evidence" value="ECO:0007669"/>
    <property type="project" value="TreeGrafter"/>
</dbReference>
<evidence type="ECO:0000313" key="6">
    <source>
        <dbReference type="Proteomes" id="UP000287224"/>
    </source>
</evidence>
<evidence type="ECO:0000256" key="3">
    <source>
        <dbReference type="ARBA" id="ARBA00022729"/>
    </source>
</evidence>
<reference evidence="6" key="1">
    <citation type="submission" date="2018-12" db="EMBL/GenBank/DDBJ databases">
        <title>Tengunoibacter tsumagoiensis gen. nov., sp. nov., Dictyobacter kobayashii sp. nov., D. alpinus sp. nov., and D. joshuensis sp. nov. and description of Dictyobacteraceae fam. nov. within the order Ktedonobacterales isolated from Tengu-no-mugimeshi.</title>
        <authorList>
            <person name="Wang C.M."/>
            <person name="Zheng Y."/>
            <person name="Sakai Y."/>
            <person name="Toyoda A."/>
            <person name="Minakuchi Y."/>
            <person name="Abe K."/>
            <person name="Yokota A."/>
            <person name="Yabe S."/>
        </authorList>
    </citation>
    <scope>NUCLEOTIDE SEQUENCE [LARGE SCALE GENOMIC DNA]</scope>
    <source>
        <strain evidence="6">S-27</strain>
    </source>
</reference>
<dbReference type="PANTHER" id="PTHR30024:SF47">
    <property type="entry name" value="TAURINE-BINDING PERIPLASMIC PROTEIN"/>
    <property type="match status" value="1"/>
</dbReference>
<evidence type="ECO:0000256" key="2">
    <source>
        <dbReference type="ARBA" id="ARBA00010742"/>
    </source>
</evidence>
<sequence>MVYSKMKYSGVIALAFVLAVIAEGFVGAGSAFVSQAHASGSCIQYGAFGKSVSYIEAVNQGYFAKEGVSVCYNQVTSSTQQINSLLSGQYDIISSTADNVVNQDVNNNQSIQVIAGIDQGANLDLVVNTNLGINSIHDLEGKAILVDAPNSGFVIALEKIMAENGMYLNQDYTLNSVGGSKIRYQDMVAGQTSTGDPAYATMLAAPYIEQARAVSYLSDIASLSTYTEPYQGTSIALTQSYGQRNTDTVDRFLTAMIMGSMYAANSNNQSAVIADIANADGVSTQIAANIYADTEQNTATGENVNEQVNQQGLVNTINLRQEFGGFNTTVDSTQLAQPGPNAIYNDQYWQEAYQDLQN</sequence>
<accession>A0A401ZS69</accession>
<dbReference type="GO" id="GO:0042597">
    <property type="term" value="C:periplasmic space"/>
    <property type="evidence" value="ECO:0007669"/>
    <property type="project" value="UniProtKB-SubCell"/>
</dbReference>
<name>A0A401ZS69_9CHLR</name>
<gene>
    <name evidence="5" type="ORF">KDAU_70440</name>
</gene>
<proteinExistence type="inferred from homology"/>
<protein>
    <recommendedName>
        <fullName evidence="4">SsuA/THI5-like domain-containing protein</fullName>
    </recommendedName>
</protein>
<dbReference type="Gene3D" id="3.40.190.10">
    <property type="entry name" value="Periplasmic binding protein-like II"/>
    <property type="match status" value="2"/>
</dbReference>
<comment type="subcellular location">
    <subcellularLocation>
        <location evidence="1">Periplasm</location>
    </subcellularLocation>
</comment>
<dbReference type="InterPro" id="IPR015168">
    <property type="entry name" value="SsuA/THI5"/>
</dbReference>
<dbReference type="PANTHER" id="PTHR30024">
    <property type="entry name" value="ALIPHATIC SULFONATES-BINDING PROTEIN-RELATED"/>
    <property type="match status" value="1"/>
</dbReference>
<dbReference type="Proteomes" id="UP000287224">
    <property type="component" value="Unassembled WGS sequence"/>
</dbReference>
<evidence type="ECO:0000259" key="4">
    <source>
        <dbReference type="Pfam" id="PF09084"/>
    </source>
</evidence>
<keyword evidence="6" id="KW-1185">Reference proteome</keyword>
<dbReference type="Pfam" id="PF09084">
    <property type="entry name" value="NMT1"/>
    <property type="match status" value="1"/>
</dbReference>
<evidence type="ECO:0000313" key="5">
    <source>
        <dbReference type="EMBL" id="GCE09715.1"/>
    </source>
</evidence>
<dbReference type="SUPFAM" id="SSF53850">
    <property type="entry name" value="Periplasmic binding protein-like II"/>
    <property type="match status" value="1"/>
</dbReference>
<dbReference type="EMBL" id="BIFQ01000002">
    <property type="protein sequence ID" value="GCE09715.1"/>
    <property type="molecule type" value="Genomic_DNA"/>
</dbReference>